<reference evidence="2 3" key="1">
    <citation type="journal article" date="2010" name="J. Bacteriol.">
        <title>The genetic basis of laboratory adaptation in Caulobacter crescentus.</title>
        <authorList>
            <person name="Marks M.E."/>
            <person name="Castro-Rojas C.M."/>
            <person name="Teiling C."/>
            <person name="Du L."/>
            <person name="Kapatral V."/>
            <person name="Walunas T.L."/>
            <person name="Crosson S."/>
        </authorList>
    </citation>
    <scope>NUCLEOTIDE SEQUENCE [LARGE SCALE GENOMIC DNA]</scope>
    <source>
        <strain evidence="3">NA1000 / CB15N</strain>
    </source>
</reference>
<dbReference type="PANTHER" id="PTHR38590">
    <property type="entry name" value="BLL0828 PROTEIN"/>
    <property type="match status" value="1"/>
</dbReference>
<dbReference type="AlphaFoldDB" id="A0A0H3C4M6"/>
<dbReference type="EMBL" id="CP001340">
    <property type="protein sequence ID" value="ACL93893.1"/>
    <property type="molecule type" value="Genomic_DNA"/>
</dbReference>
<dbReference type="PhylomeDB" id="A0A0H3C4M6"/>
<dbReference type="Proteomes" id="UP000001364">
    <property type="component" value="Chromosome"/>
</dbReference>
<dbReference type="PANTHER" id="PTHR38590:SF1">
    <property type="entry name" value="BLL0828 PROTEIN"/>
    <property type="match status" value="1"/>
</dbReference>
<dbReference type="OrthoDB" id="9798754at2"/>
<dbReference type="InterPro" id="IPR011335">
    <property type="entry name" value="Restrct_endonuc-II-like"/>
</dbReference>
<keyword evidence="3" id="KW-1185">Reference proteome</keyword>
<dbReference type="CDD" id="cd01038">
    <property type="entry name" value="Endonuclease_DUF559"/>
    <property type="match status" value="1"/>
</dbReference>
<dbReference type="RefSeq" id="WP_010918309.1">
    <property type="nucleotide sequence ID" value="NC_011916.1"/>
</dbReference>
<accession>A0A0H3C4M6</accession>
<keyword evidence="2" id="KW-0540">Nuclease</keyword>
<evidence type="ECO:0000259" key="1">
    <source>
        <dbReference type="Pfam" id="PF04480"/>
    </source>
</evidence>
<organism evidence="2 3">
    <name type="scientific">Caulobacter vibrioides (strain NA1000 / CB15N)</name>
    <name type="common">Caulobacter crescentus</name>
    <dbReference type="NCBI Taxonomy" id="565050"/>
    <lineage>
        <taxon>Bacteria</taxon>
        <taxon>Pseudomonadati</taxon>
        <taxon>Pseudomonadota</taxon>
        <taxon>Alphaproteobacteria</taxon>
        <taxon>Caulobacterales</taxon>
        <taxon>Caulobacteraceae</taxon>
        <taxon>Caulobacter</taxon>
    </lineage>
</organism>
<dbReference type="InterPro" id="IPR007569">
    <property type="entry name" value="DUF559"/>
</dbReference>
<dbReference type="GeneID" id="7330553"/>
<proteinExistence type="predicted"/>
<dbReference type="InterPro" id="IPR047216">
    <property type="entry name" value="Endonuclease_DUF559_bact"/>
</dbReference>
<feature type="domain" description="DUF559" evidence="1">
    <location>
        <begin position="2"/>
        <end position="108"/>
    </location>
</feature>
<dbReference type="RefSeq" id="YP_002515801.1">
    <property type="nucleotide sequence ID" value="NC_011916.1"/>
</dbReference>
<evidence type="ECO:0000313" key="3">
    <source>
        <dbReference type="Proteomes" id="UP000001364"/>
    </source>
</evidence>
<name>A0A0H3C4M6_CAUVN</name>
<protein>
    <submittedName>
        <fullName evidence="2">Very-short-patch-repair endonuclease</fullName>
    </submittedName>
</protein>
<dbReference type="PATRIC" id="fig|565050.3.peg.424"/>
<dbReference type="Gene3D" id="3.40.960.10">
    <property type="entry name" value="VSR Endonuclease"/>
    <property type="match status" value="1"/>
</dbReference>
<gene>
    <name evidence="2" type="ordered locus">CCNA_00426</name>
</gene>
<sequence length="114" mass="12824">MDATANARRLRQSQTLAEKTLWTLVRAHRLGGFKFRRQTPIGGYFADFVCEQARLIVELDGAAHEGREDYDARRTEALERFGYAVLRFRNERVLADPGGTADDILAALRDARGG</sequence>
<dbReference type="Pfam" id="PF04480">
    <property type="entry name" value="DUF559"/>
    <property type="match status" value="1"/>
</dbReference>
<keyword evidence="2" id="KW-0378">Hydrolase</keyword>
<keyword evidence="2" id="KW-0255">Endonuclease</keyword>
<dbReference type="SMR" id="A0A0H3C4M6"/>
<dbReference type="GO" id="GO:0004519">
    <property type="term" value="F:endonuclease activity"/>
    <property type="evidence" value="ECO:0007669"/>
    <property type="project" value="UniProtKB-KW"/>
</dbReference>
<evidence type="ECO:0000313" key="2">
    <source>
        <dbReference type="EMBL" id="ACL93893.1"/>
    </source>
</evidence>
<dbReference type="KEGG" id="ccs:CCNA_00426"/>
<dbReference type="HOGENOM" id="CLU_107928_1_1_5"/>
<dbReference type="SUPFAM" id="SSF52980">
    <property type="entry name" value="Restriction endonuclease-like"/>
    <property type="match status" value="1"/>
</dbReference>